<proteinExistence type="predicted"/>
<evidence type="ECO:0000313" key="3">
    <source>
        <dbReference type="EnsemblMetazoa" id="ASIC006195-PA"/>
    </source>
</evidence>
<dbReference type="VEuPathDB" id="VectorBase:ASIC006195"/>
<dbReference type="EnsemblMetazoa" id="ASIC006195-RA">
    <property type="protein sequence ID" value="ASIC006195-PA"/>
    <property type="gene ID" value="ASIC006195"/>
</dbReference>
<dbReference type="Proteomes" id="UP000030765">
    <property type="component" value="Unassembled WGS sequence"/>
</dbReference>
<protein>
    <submittedName>
        <fullName evidence="2 3">OsmC family protein</fullName>
    </submittedName>
</protein>
<reference evidence="2 4" key="1">
    <citation type="journal article" date="2014" name="BMC Genomics">
        <title>Genome sequence of Anopheles sinensis provides insight into genetics basis of mosquito competence for malaria parasites.</title>
        <authorList>
            <person name="Zhou D."/>
            <person name="Zhang D."/>
            <person name="Ding G."/>
            <person name="Shi L."/>
            <person name="Hou Q."/>
            <person name="Ye Y."/>
            <person name="Xu Y."/>
            <person name="Zhou H."/>
            <person name="Xiong C."/>
            <person name="Li S."/>
            <person name="Yu J."/>
            <person name="Hong S."/>
            <person name="Yu X."/>
            <person name="Zou P."/>
            <person name="Chen C."/>
            <person name="Chang X."/>
            <person name="Wang W."/>
            <person name="Lv Y."/>
            <person name="Sun Y."/>
            <person name="Ma L."/>
            <person name="Shen B."/>
            <person name="Zhu C."/>
        </authorList>
    </citation>
    <scope>NUCLEOTIDE SEQUENCE [LARGE SCALE GENOMIC DNA]</scope>
</reference>
<evidence type="ECO:0000313" key="4">
    <source>
        <dbReference type="Proteomes" id="UP000030765"/>
    </source>
</evidence>
<dbReference type="EMBL" id="KE524974">
    <property type="protein sequence ID" value="KFB38881.1"/>
    <property type="molecule type" value="Genomic_DNA"/>
</dbReference>
<organism evidence="2">
    <name type="scientific">Anopheles sinensis</name>
    <name type="common">Mosquito</name>
    <dbReference type="NCBI Taxonomy" id="74873"/>
    <lineage>
        <taxon>Eukaryota</taxon>
        <taxon>Metazoa</taxon>
        <taxon>Ecdysozoa</taxon>
        <taxon>Arthropoda</taxon>
        <taxon>Hexapoda</taxon>
        <taxon>Insecta</taxon>
        <taxon>Pterygota</taxon>
        <taxon>Neoptera</taxon>
        <taxon>Endopterygota</taxon>
        <taxon>Diptera</taxon>
        <taxon>Nematocera</taxon>
        <taxon>Culicoidea</taxon>
        <taxon>Culicidae</taxon>
        <taxon>Anophelinae</taxon>
        <taxon>Anopheles</taxon>
    </lineage>
</organism>
<dbReference type="EMBL" id="ATLV01014532">
    <property type="status" value="NOT_ANNOTATED_CDS"/>
    <property type="molecule type" value="Genomic_DNA"/>
</dbReference>
<gene>
    <name evidence="2" type="ORF">ZHAS_00006195</name>
</gene>
<feature type="region of interest" description="Disordered" evidence="1">
    <location>
        <begin position="37"/>
        <end position="56"/>
    </location>
</feature>
<keyword evidence="4" id="KW-1185">Reference proteome</keyword>
<accession>A0A084VLN7</accession>
<reference evidence="3" key="2">
    <citation type="submission" date="2020-05" db="UniProtKB">
        <authorList>
            <consortium name="EnsemblMetazoa"/>
        </authorList>
    </citation>
    <scope>IDENTIFICATION</scope>
</reference>
<sequence length="84" mass="9621">MVDCWRMSSGWDASMRSCTKVTKMFVLVAGLTHETRRNVSIPEPTEMATREDGHDGRHHCWESNDVAYEPCCRTGEEGECQREV</sequence>
<evidence type="ECO:0000313" key="2">
    <source>
        <dbReference type="EMBL" id="KFB38881.1"/>
    </source>
</evidence>
<name>A0A084VLN7_ANOSI</name>
<dbReference type="AlphaFoldDB" id="A0A084VLN7"/>
<evidence type="ECO:0000256" key="1">
    <source>
        <dbReference type="SAM" id="MobiDB-lite"/>
    </source>
</evidence>